<gene>
    <name evidence="1" type="ORF">NWI01_32900</name>
</gene>
<dbReference type="Proteomes" id="UP000318825">
    <property type="component" value="Unassembled WGS sequence"/>
</dbReference>
<name>A0A4Y3WFU3_NITWI</name>
<sequence length="91" mass="10449">MTLTRGAFDRFEYDRMVVLFSMMNDEVEIPCAISTDALDSMENSGRIAPAQRAAQFERLRVRIEACAIRKFQLSEFEGKPPGLILRTTDFR</sequence>
<dbReference type="Pfam" id="PF07369">
    <property type="entry name" value="DUF1488"/>
    <property type="match status" value="1"/>
</dbReference>
<dbReference type="InterPro" id="IPR009962">
    <property type="entry name" value="DUF1488"/>
</dbReference>
<evidence type="ECO:0000313" key="1">
    <source>
        <dbReference type="EMBL" id="GEC17398.1"/>
    </source>
</evidence>
<dbReference type="RefSeq" id="WP_141385146.1">
    <property type="nucleotide sequence ID" value="NZ_BJNF01000106.1"/>
</dbReference>
<reference evidence="1 2" key="1">
    <citation type="submission" date="2019-06" db="EMBL/GenBank/DDBJ databases">
        <title>Whole genome shotgun sequence of Nitrobacter winogradskyi NBRC 14297.</title>
        <authorList>
            <person name="Hosoyama A."/>
            <person name="Uohara A."/>
            <person name="Ohji S."/>
            <person name="Ichikawa N."/>
        </authorList>
    </citation>
    <scope>NUCLEOTIDE SEQUENCE [LARGE SCALE GENOMIC DNA]</scope>
    <source>
        <strain evidence="1 2">NBRC 14297</strain>
    </source>
</reference>
<dbReference type="EMBL" id="BJNF01000106">
    <property type="protein sequence ID" value="GEC17398.1"/>
    <property type="molecule type" value="Genomic_DNA"/>
</dbReference>
<organism evidence="1 2">
    <name type="scientific">Nitrobacter winogradskyi</name>
    <name type="common">Nitrobacter agilis</name>
    <dbReference type="NCBI Taxonomy" id="913"/>
    <lineage>
        <taxon>Bacteria</taxon>
        <taxon>Pseudomonadati</taxon>
        <taxon>Pseudomonadota</taxon>
        <taxon>Alphaproteobacteria</taxon>
        <taxon>Hyphomicrobiales</taxon>
        <taxon>Nitrobacteraceae</taxon>
        <taxon>Nitrobacter</taxon>
    </lineage>
</organism>
<dbReference type="SUPFAM" id="SSF160272">
    <property type="entry name" value="Shew3726-like"/>
    <property type="match status" value="1"/>
</dbReference>
<comment type="caution">
    <text evidence="1">The sequence shown here is derived from an EMBL/GenBank/DDBJ whole genome shotgun (WGS) entry which is preliminary data.</text>
</comment>
<accession>A0A4Y3WFU3</accession>
<dbReference type="OrthoDB" id="8247678at2"/>
<evidence type="ECO:0000313" key="2">
    <source>
        <dbReference type="Proteomes" id="UP000318825"/>
    </source>
</evidence>
<proteinExistence type="predicted"/>
<protein>
    <submittedName>
        <fullName evidence="1">Uncharacterized protein</fullName>
    </submittedName>
</protein>
<dbReference type="InterPro" id="IPR036692">
    <property type="entry name" value="Shew3726-like_sf"/>
</dbReference>
<dbReference type="AlphaFoldDB" id="A0A4Y3WFU3"/>